<dbReference type="GeneID" id="98063420"/>
<dbReference type="InterPro" id="IPR011257">
    <property type="entry name" value="DNA_glycosylase"/>
</dbReference>
<organism evidence="14 15">
    <name type="scientific">Monoglobus pectinilyticus</name>
    <dbReference type="NCBI Taxonomy" id="1981510"/>
    <lineage>
        <taxon>Bacteria</taxon>
        <taxon>Bacillati</taxon>
        <taxon>Bacillota</taxon>
        <taxon>Clostridia</taxon>
        <taxon>Monoglobales</taxon>
        <taxon>Monoglobaceae</taxon>
        <taxon>Monoglobus</taxon>
    </lineage>
</organism>
<evidence type="ECO:0000256" key="1">
    <source>
        <dbReference type="ARBA" id="ARBA00008343"/>
    </source>
</evidence>
<evidence type="ECO:0000256" key="12">
    <source>
        <dbReference type="HAMAP-Rule" id="MF_00942"/>
    </source>
</evidence>
<dbReference type="PIRSF" id="PIRSF001435">
    <property type="entry name" value="Nth"/>
    <property type="match status" value="1"/>
</dbReference>
<evidence type="ECO:0000256" key="9">
    <source>
        <dbReference type="ARBA" id="ARBA00023204"/>
    </source>
</evidence>
<dbReference type="PROSITE" id="PS00764">
    <property type="entry name" value="ENDONUCLEASE_III_1"/>
    <property type="match status" value="1"/>
</dbReference>
<feature type="binding site" evidence="12">
    <location>
        <position position="209"/>
    </location>
    <ligand>
        <name>[4Fe-4S] cluster</name>
        <dbReference type="ChEBI" id="CHEBI:49883"/>
    </ligand>
</feature>
<feature type="binding site" evidence="12">
    <location>
        <position position="193"/>
    </location>
    <ligand>
        <name>[4Fe-4S] cluster</name>
        <dbReference type="ChEBI" id="CHEBI:49883"/>
    </ligand>
</feature>
<dbReference type="NCBIfam" id="TIGR01083">
    <property type="entry name" value="nth"/>
    <property type="match status" value="1"/>
</dbReference>
<keyword evidence="4 12" id="KW-0227">DNA damage</keyword>
<keyword evidence="15" id="KW-1185">Reference proteome</keyword>
<keyword evidence="6 12" id="KW-0408">Iron</keyword>
<dbReference type="GO" id="GO:0006285">
    <property type="term" value="P:base-excision repair, AP site formation"/>
    <property type="evidence" value="ECO:0007669"/>
    <property type="project" value="TreeGrafter"/>
</dbReference>
<dbReference type="Proteomes" id="UP000235589">
    <property type="component" value="Chromosome"/>
</dbReference>
<evidence type="ECO:0000313" key="15">
    <source>
        <dbReference type="Proteomes" id="UP000235589"/>
    </source>
</evidence>
<dbReference type="SMART" id="SM00478">
    <property type="entry name" value="ENDO3c"/>
    <property type="match status" value="1"/>
</dbReference>
<dbReference type="Pfam" id="PF00730">
    <property type="entry name" value="HhH-GPD"/>
    <property type="match status" value="1"/>
</dbReference>
<name>A0A2K9P5Z4_9FIRM</name>
<dbReference type="PANTHER" id="PTHR10359:SF18">
    <property type="entry name" value="ENDONUCLEASE III"/>
    <property type="match status" value="1"/>
</dbReference>
<dbReference type="GO" id="GO:0051539">
    <property type="term" value="F:4 iron, 4 sulfur cluster binding"/>
    <property type="evidence" value="ECO:0007669"/>
    <property type="project" value="UniProtKB-UniRule"/>
</dbReference>
<dbReference type="GO" id="GO:0019104">
    <property type="term" value="F:DNA N-glycosylase activity"/>
    <property type="evidence" value="ECO:0007669"/>
    <property type="project" value="UniProtKB-UniRule"/>
</dbReference>
<dbReference type="FunFam" id="1.10.1670.10:FF:000001">
    <property type="entry name" value="Endonuclease III"/>
    <property type="match status" value="1"/>
</dbReference>
<keyword evidence="14" id="KW-0540">Nuclease</keyword>
<comment type="cofactor">
    <cofactor evidence="12">
        <name>[4Fe-4S] cluster</name>
        <dbReference type="ChEBI" id="CHEBI:49883"/>
    </cofactor>
    <text evidence="12">Binds 1 [4Fe-4S] cluster.</text>
</comment>
<keyword evidence="8 12" id="KW-0238">DNA-binding</keyword>
<dbReference type="Gene3D" id="1.10.1670.10">
    <property type="entry name" value="Helix-hairpin-Helix base-excision DNA repair enzymes (C-terminal)"/>
    <property type="match status" value="1"/>
</dbReference>
<accession>A0A2K9P5Z4</accession>
<dbReference type="HAMAP" id="MF_00942">
    <property type="entry name" value="Nth"/>
    <property type="match status" value="1"/>
</dbReference>
<protein>
    <recommendedName>
        <fullName evidence="12">Endonuclease III</fullName>
        <ecNumber evidence="12">4.2.99.18</ecNumber>
    </recommendedName>
    <alternativeName>
        <fullName evidence="12">DNA-(apurinic or apyrimidinic site) lyase</fullName>
    </alternativeName>
</protein>
<dbReference type="PANTHER" id="PTHR10359">
    <property type="entry name" value="A/G-SPECIFIC ADENINE GLYCOSYLASE/ENDONUCLEASE III"/>
    <property type="match status" value="1"/>
</dbReference>
<dbReference type="InterPro" id="IPR003265">
    <property type="entry name" value="HhH-GPD_domain"/>
</dbReference>
<keyword evidence="14" id="KW-0255">Endonuclease</keyword>
<dbReference type="AlphaFoldDB" id="A0A2K9P5Z4"/>
<dbReference type="SUPFAM" id="SSF48150">
    <property type="entry name" value="DNA-glycosylase"/>
    <property type="match status" value="1"/>
</dbReference>
<dbReference type="EC" id="4.2.99.18" evidence="12"/>
<feature type="binding site" evidence="12">
    <location>
        <position position="203"/>
    </location>
    <ligand>
        <name>[4Fe-4S] cluster</name>
        <dbReference type="ChEBI" id="CHEBI:49883"/>
    </ligand>
</feature>
<comment type="function">
    <text evidence="12">DNA repair enzyme that has both DNA N-glycosylase activity and AP-lyase activity. The DNA N-glycosylase activity releases various damaged pyrimidines from DNA by cleaving the N-glycosidic bond, leaving an AP (apurinic/apyrimidinic) site. The AP-lyase activity cleaves the phosphodiester bond 3' to the AP site by a beta-elimination, leaving a 3'-terminal unsaturated sugar and a product with a terminal 5'-phosphate.</text>
</comment>
<dbReference type="EMBL" id="CP020991">
    <property type="protein sequence ID" value="AUO20188.1"/>
    <property type="molecule type" value="Genomic_DNA"/>
</dbReference>
<dbReference type="GO" id="GO:0003677">
    <property type="term" value="F:DNA binding"/>
    <property type="evidence" value="ECO:0007669"/>
    <property type="project" value="UniProtKB-UniRule"/>
</dbReference>
<keyword evidence="7 12" id="KW-0411">Iron-sulfur</keyword>
<feature type="domain" description="HhH-GPD" evidence="13">
    <location>
        <begin position="44"/>
        <end position="191"/>
    </location>
</feature>
<evidence type="ECO:0000256" key="7">
    <source>
        <dbReference type="ARBA" id="ARBA00023014"/>
    </source>
</evidence>
<keyword evidence="2 12" id="KW-0004">4Fe-4S</keyword>
<keyword evidence="5 12" id="KW-0378">Hydrolase</keyword>
<dbReference type="KEGG" id="mpec:B9O19_02046"/>
<evidence type="ECO:0000256" key="3">
    <source>
        <dbReference type="ARBA" id="ARBA00022723"/>
    </source>
</evidence>
<dbReference type="Pfam" id="PF00633">
    <property type="entry name" value="HHH"/>
    <property type="match status" value="1"/>
</dbReference>
<keyword evidence="3 12" id="KW-0479">Metal-binding</keyword>
<comment type="catalytic activity">
    <reaction evidence="12">
        <text>2'-deoxyribonucleotide-(2'-deoxyribose 5'-phosphate)-2'-deoxyribonucleotide-DNA = a 3'-end 2'-deoxyribonucleotide-(2,3-dehydro-2,3-deoxyribose 5'-phosphate)-DNA + a 5'-end 5'-phospho-2'-deoxyribonucleoside-DNA + H(+)</text>
        <dbReference type="Rhea" id="RHEA:66592"/>
        <dbReference type="Rhea" id="RHEA-COMP:13180"/>
        <dbReference type="Rhea" id="RHEA-COMP:16897"/>
        <dbReference type="Rhea" id="RHEA-COMP:17067"/>
        <dbReference type="ChEBI" id="CHEBI:15378"/>
        <dbReference type="ChEBI" id="CHEBI:136412"/>
        <dbReference type="ChEBI" id="CHEBI:157695"/>
        <dbReference type="ChEBI" id="CHEBI:167181"/>
        <dbReference type="EC" id="4.2.99.18"/>
    </reaction>
</comment>
<evidence type="ECO:0000259" key="13">
    <source>
        <dbReference type="SMART" id="SM00478"/>
    </source>
</evidence>
<keyword evidence="10 12" id="KW-0456">Lyase</keyword>
<dbReference type="FunFam" id="1.10.340.30:FF:000001">
    <property type="entry name" value="Endonuclease III"/>
    <property type="match status" value="1"/>
</dbReference>
<dbReference type="Gene3D" id="1.10.340.30">
    <property type="entry name" value="Hypothetical protein, domain 2"/>
    <property type="match status" value="1"/>
</dbReference>
<dbReference type="CDD" id="cd00056">
    <property type="entry name" value="ENDO3c"/>
    <property type="match status" value="1"/>
</dbReference>
<feature type="binding site" evidence="12">
    <location>
        <position position="200"/>
    </location>
    <ligand>
        <name>[4Fe-4S] cluster</name>
        <dbReference type="ChEBI" id="CHEBI:49883"/>
    </ligand>
</feature>
<evidence type="ECO:0000313" key="14">
    <source>
        <dbReference type="EMBL" id="AUO20188.1"/>
    </source>
</evidence>
<reference evidence="14 15" key="1">
    <citation type="submission" date="2017-04" db="EMBL/GenBank/DDBJ databases">
        <title>Monoglobus pectinilyticus 14 draft genome.</title>
        <authorList>
            <person name="Kim C."/>
            <person name="Rosendale D.I."/>
            <person name="Kelly W.J."/>
            <person name="Tannock G.W."/>
            <person name="Patchett M.L."/>
            <person name="Jordens J.Z."/>
        </authorList>
    </citation>
    <scope>NUCLEOTIDE SEQUENCE [LARGE SCALE GENOMIC DNA]</scope>
    <source>
        <strain evidence="14 15">14</strain>
    </source>
</reference>
<sequence>MREKIADKKERILKIIEIFGKVYSDADCTLEYDNPLQLLISTQLAAQCTDKRVNIVTKDLYKKYRDVYDFANADELELREDIKSTGFFRNKAKNIIGCCKMLISDYNGEVPREMEDLLKLPGVGRKTANLVRGDYFGIPGIVVDTHATRLSNRLGLTTNKDPKKIEMDLLKLVPEEYQTSFCHQLVYHGREYCPAARPKCDICPISELCPKVGV</sequence>
<evidence type="ECO:0000256" key="11">
    <source>
        <dbReference type="ARBA" id="ARBA00023295"/>
    </source>
</evidence>
<dbReference type="GO" id="GO:0046872">
    <property type="term" value="F:metal ion binding"/>
    <property type="evidence" value="ECO:0007669"/>
    <property type="project" value="UniProtKB-KW"/>
</dbReference>
<dbReference type="GO" id="GO:0140078">
    <property type="term" value="F:class I DNA-(apurinic or apyrimidinic site) endonuclease activity"/>
    <property type="evidence" value="ECO:0007669"/>
    <property type="project" value="UniProtKB-EC"/>
</dbReference>
<dbReference type="RefSeq" id="WP_102366319.1">
    <property type="nucleotide sequence ID" value="NZ_CP020991.1"/>
</dbReference>
<evidence type="ECO:0000256" key="4">
    <source>
        <dbReference type="ARBA" id="ARBA00022763"/>
    </source>
</evidence>
<evidence type="ECO:0000256" key="2">
    <source>
        <dbReference type="ARBA" id="ARBA00022485"/>
    </source>
</evidence>
<proteinExistence type="inferred from homology"/>
<evidence type="ECO:0000256" key="10">
    <source>
        <dbReference type="ARBA" id="ARBA00023239"/>
    </source>
</evidence>
<dbReference type="InterPro" id="IPR005759">
    <property type="entry name" value="Nth"/>
</dbReference>
<keyword evidence="11 12" id="KW-0326">Glycosidase</keyword>
<dbReference type="InterPro" id="IPR023170">
    <property type="entry name" value="HhH_base_excis_C"/>
</dbReference>
<keyword evidence="9 12" id="KW-0234">DNA repair</keyword>
<gene>
    <name evidence="12" type="primary">nth</name>
    <name evidence="14" type="ORF">B9O19_02046</name>
</gene>
<dbReference type="InterPro" id="IPR000445">
    <property type="entry name" value="HhH_motif"/>
</dbReference>
<evidence type="ECO:0000256" key="6">
    <source>
        <dbReference type="ARBA" id="ARBA00023004"/>
    </source>
</evidence>
<dbReference type="InterPro" id="IPR004035">
    <property type="entry name" value="Endouclease-III_FeS-bd_BS"/>
</dbReference>
<dbReference type="OrthoDB" id="9800977at2"/>
<evidence type="ECO:0000256" key="8">
    <source>
        <dbReference type="ARBA" id="ARBA00023125"/>
    </source>
</evidence>
<comment type="similarity">
    <text evidence="1 12">Belongs to the Nth/MutY family.</text>
</comment>
<evidence type="ECO:0000256" key="5">
    <source>
        <dbReference type="ARBA" id="ARBA00022801"/>
    </source>
</evidence>